<name>A0A1I2MFR3_9BACT</name>
<dbReference type="AlphaFoldDB" id="A0A1I2MFR3"/>
<dbReference type="RefSeq" id="WP_093921762.1">
    <property type="nucleotide sequence ID" value="NZ_FONW01000020.1"/>
</dbReference>
<dbReference type="Proteomes" id="UP000198964">
    <property type="component" value="Unassembled WGS sequence"/>
</dbReference>
<dbReference type="EMBL" id="FONW01000020">
    <property type="protein sequence ID" value="SFF89828.1"/>
    <property type="molecule type" value="Genomic_DNA"/>
</dbReference>
<evidence type="ECO:0000313" key="3">
    <source>
        <dbReference type="EMBL" id="SFF89828.1"/>
    </source>
</evidence>
<dbReference type="SUPFAM" id="SSF56954">
    <property type="entry name" value="Outer membrane efflux proteins (OEP)"/>
    <property type="match status" value="1"/>
</dbReference>
<dbReference type="STRING" id="655355.SAMN05216283_12023"/>
<evidence type="ECO:0000313" key="4">
    <source>
        <dbReference type="Proteomes" id="UP000198964"/>
    </source>
</evidence>
<keyword evidence="4" id="KW-1185">Reference proteome</keyword>
<reference evidence="3 4" key="1">
    <citation type="submission" date="2016-10" db="EMBL/GenBank/DDBJ databases">
        <authorList>
            <person name="de Groot N.N."/>
        </authorList>
    </citation>
    <scope>NUCLEOTIDE SEQUENCE [LARGE SCALE GENOMIC DNA]</scope>
    <source>
        <strain evidence="3 4">CGMCC 1.9156</strain>
    </source>
</reference>
<protein>
    <submittedName>
        <fullName evidence="3">Outer membrane protein TolC</fullName>
    </submittedName>
</protein>
<dbReference type="InterPro" id="IPR003423">
    <property type="entry name" value="OMP_efflux"/>
</dbReference>
<dbReference type="PANTHER" id="PTHR30203">
    <property type="entry name" value="OUTER MEMBRANE CATION EFFLUX PROTEIN"/>
    <property type="match status" value="1"/>
</dbReference>
<proteinExistence type="inferred from homology"/>
<feature type="chain" id="PRO_5011670103" evidence="2">
    <location>
        <begin position="25"/>
        <end position="413"/>
    </location>
</feature>
<keyword evidence="2" id="KW-0732">Signal</keyword>
<dbReference type="Pfam" id="PF02321">
    <property type="entry name" value="OEP"/>
    <property type="match status" value="1"/>
</dbReference>
<dbReference type="GO" id="GO:0015562">
    <property type="term" value="F:efflux transmembrane transporter activity"/>
    <property type="evidence" value="ECO:0007669"/>
    <property type="project" value="InterPro"/>
</dbReference>
<dbReference type="InterPro" id="IPR010131">
    <property type="entry name" value="MdtP/NodT-like"/>
</dbReference>
<gene>
    <name evidence="3" type="ORF">SAMN05216283_12023</name>
</gene>
<comment type="similarity">
    <text evidence="1">Belongs to the outer membrane factor (OMF) (TC 1.B.17) family.</text>
</comment>
<organism evidence="3 4">
    <name type="scientific">Sunxiuqinia elliptica</name>
    <dbReference type="NCBI Taxonomy" id="655355"/>
    <lineage>
        <taxon>Bacteria</taxon>
        <taxon>Pseudomonadati</taxon>
        <taxon>Bacteroidota</taxon>
        <taxon>Bacteroidia</taxon>
        <taxon>Marinilabiliales</taxon>
        <taxon>Prolixibacteraceae</taxon>
        <taxon>Sunxiuqinia</taxon>
    </lineage>
</organism>
<evidence type="ECO:0000256" key="1">
    <source>
        <dbReference type="ARBA" id="ARBA00007613"/>
    </source>
</evidence>
<evidence type="ECO:0000256" key="2">
    <source>
        <dbReference type="SAM" id="SignalP"/>
    </source>
</evidence>
<sequence length="413" mass="47312">MKRIIHISCLVILFLSFASLNTNAQDALNNYLVQAAENNPGLKARFNEYLAALEQAPQVGSLPDPQVAFGYSIQPVETRHGPMEFKISANQMFPWFGTLKARENTAVQQAKAKYEVFEESKSALFNEVRSTYYSLYFNEKALQIIQENLDILQRYQRMAAIKVEAGMVSAVDQYRLEMETGDLENQLALLKDQQVFLQVQFHELLNSQEQRPISLPQSLWETEVGLSKTAIRDSILQQNHQLLQLDLQQEALRFKQQVAEKSGKPSFNIGMDYTIIGKGENQMAGTDAFMFPMVGITIPLYRNKYKAMVQQVAYEATANSHQKQNTSNKLEILFEKAWKDYRDALRRKELYRSQVQLAENSLHVLETEYSSSSRNFEELLRMDRKLLNYALELEKAKADQQAAISVIHALMGN</sequence>
<accession>A0A1I2MFR3</accession>
<feature type="signal peptide" evidence="2">
    <location>
        <begin position="1"/>
        <end position="24"/>
    </location>
</feature>
<dbReference type="Gene3D" id="1.20.1600.10">
    <property type="entry name" value="Outer membrane efflux proteins (OEP)"/>
    <property type="match status" value="1"/>
</dbReference>